<dbReference type="EMBL" id="MUYB01000030">
    <property type="protein sequence ID" value="OOS02775.1"/>
    <property type="molecule type" value="Genomic_DNA"/>
</dbReference>
<evidence type="ECO:0008006" key="3">
    <source>
        <dbReference type="Google" id="ProtNLM"/>
    </source>
</evidence>
<keyword evidence="2" id="KW-1185">Reference proteome</keyword>
<evidence type="ECO:0000313" key="1">
    <source>
        <dbReference type="EMBL" id="OOS02775.1"/>
    </source>
</evidence>
<protein>
    <recommendedName>
        <fullName evidence="3">Hemocin immunity protein</fullName>
    </recommendedName>
</protein>
<dbReference type="AlphaFoldDB" id="A0A1T0AXZ8"/>
<evidence type="ECO:0000313" key="2">
    <source>
        <dbReference type="Proteomes" id="UP000190023"/>
    </source>
</evidence>
<accession>A0A1T0AXZ8</accession>
<dbReference type="Proteomes" id="UP000190023">
    <property type="component" value="Unassembled WGS sequence"/>
</dbReference>
<reference evidence="1 2" key="1">
    <citation type="submission" date="2017-02" db="EMBL/GenBank/DDBJ databases">
        <title>Draft genome sequence of Haemophilus felis CCUG 31170 type strain.</title>
        <authorList>
            <person name="Engstrom-Jakobsson H."/>
            <person name="Salva-Serra F."/>
            <person name="Thorell K."/>
            <person name="Gonzales-Siles L."/>
            <person name="Karlsson R."/>
            <person name="Boulund F."/>
            <person name="Engstrand L."/>
            <person name="Kristiansson E."/>
            <person name="Moore E."/>
        </authorList>
    </citation>
    <scope>NUCLEOTIDE SEQUENCE [LARGE SCALE GENOMIC DNA]</scope>
    <source>
        <strain evidence="1 2">CCUG 31170</strain>
    </source>
</reference>
<dbReference type="STRING" id="123822.B0188_07540"/>
<gene>
    <name evidence="1" type="ORF">B0188_07540</name>
</gene>
<sequence>MLKNKKNISLFYSDSEIPDDFIPFLNKKIFKLKTINLKDKNKKNFSYYIIYKPSFSIDAKKLEKTLISSFKNPTIEKERIIGKILGYKDEDINFYIDRIKKQR</sequence>
<proteinExistence type="predicted"/>
<organism evidence="1 2">
    <name type="scientific">[Haemophilus] felis</name>
    <dbReference type="NCBI Taxonomy" id="123822"/>
    <lineage>
        <taxon>Bacteria</taxon>
        <taxon>Pseudomonadati</taxon>
        <taxon>Pseudomonadota</taxon>
        <taxon>Gammaproteobacteria</taxon>
        <taxon>Pasteurellales</taxon>
        <taxon>Pasteurellaceae</taxon>
    </lineage>
</organism>
<comment type="caution">
    <text evidence="1">The sequence shown here is derived from an EMBL/GenBank/DDBJ whole genome shotgun (WGS) entry which is preliminary data.</text>
</comment>
<name>A0A1T0AXZ8_9PAST</name>